<feature type="region of interest" description="Disordered" evidence="1">
    <location>
        <begin position="1"/>
        <end position="21"/>
    </location>
</feature>
<gene>
    <name evidence="2" type="ORF">SY85_12600</name>
</gene>
<evidence type="ECO:0000313" key="3">
    <source>
        <dbReference type="Proteomes" id="UP000077177"/>
    </source>
</evidence>
<keyword evidence="3" id="KW-1185">Reference proteome</keyword>
<dbReference type="EMBL" id="CP011390">
    <property type="protein sequence ID" value="ANE51221.1"/>
    <property type="molecule type" value="Genomic_DNA"/>
</dbReference>
<name>A0A172TVS3_9BACT</name>
<protein>
    <submittedName>
        <fullName evidence="2">Uncharacterized protein</fullName>
    </submittedName>
</protein>
<dbReference type="KEGG" id="fla:SY85_12600"/>
<dbReference type="Proteomes" id="UP000077177">
    <property type="component" value="Chromosome"/>
</dbReference>
<evidence type="ECO:0000313" key="2">
    <source>
        <dbReference type="EMBL" id="ANE51221.1"/>
    </source>
</evidence>
<evidence type="ECO:0000256" key="1">
    <source>
        <dbReference type="SAM" id="MobiDB-lite"/>
    </source>
</evidence>
<dbReference type="AlphaFoldDB" id="A0A172TVS3"/>
<reference evidence="3" key="1">
    <citation type="submission" date="2015-01" db="EMBL/GenBank/DDBJ databases">
        <title>Flavisolibacter sp./LCS9/ whole genome sequencing.</title>
        <authorList>
            <person name="Kim M.K."/>
            <person name="Srinivasan S."/>
            <person name="Lee J.-J."/>
        </authorList>
    </citation>
    <scope>NUCLEOTIDE SEQUENCE [LARGE SCALE GENOMIC DNA]</scope>
    <source>
        <strain evidence="3">LCS9</strain>
    </source>
</reference>
<sequence>MVSRSGAENAEKGFRTEERRRILNKEQGMMKVEVGKIRKGKFEMRKEERRNVQCSRYKEQGMMNEEVEERHKGKKQGTRKEMFNAQFSMIKVQGRRIENRKALP</sequence>
<feature type="compositionally biased region" description="Basic and acidic residues" evidence="1">
    <location>
        <begin position="9"/>
        <end position="21"/>
    </location>
</feature>
<accession>A0A172TVS3</accession>
<organism evidence="2 3">
    <name type="scientific">Flavisolibacter tropicus</name>
    <dbReference type="NCBI Taxonomy" id="1492898"/>
    <lineage>
        <taxon>Bacteria</taxon>
        <taxon>Pseudomonadati</taxon>
        <taxon>Bacteroidota</taxon>
        <taxon>Chitinophagia</taxon>
        <taxon>Chitinophagales</taxon>
        <taxon>Chitinophagaceae</taxon>
        <taxon>Flavisolibacter</taxon>
    </lineage>
</organism>
<feature type="region of interest" description="Disordered" evidence="1">
    <location>
        <begin position="56"/>
        <end position="81"/>
    </location>
</feature>
<reference evidence="2 3" key="2">
    <citation type="journal article" date="2016" name="Int. J. Syst. Evol. Microbiol.">
        <title>Flavisolibacter tropicus sp. nov., isolated from tropical soil.</title>
        <authorList>
            <person name="Lee J.J."/>
            <person name="Kang M.S."/>
            <person name="Kim G.S."/>
            <person name="Lee C.S."/>
            <person name="Lim S."/>
            <person name="Lee J."/>
            <person name="Roh S.H."/>
            <person name="Kang H."/>
            <person name="Ha J.M."/>
            <person name="Bae S."/>
            <person name="Jung H.Y."/>
            <person name="Kim M.K."/>
        </authorList>
    </citation>
    <scope>NUCLEOTIDE SEQUENCE [LARGE SCALE GENOMIC DNA]</scope>
    <source>
        <strain evidence="2 3">LCS9</strain>
    </source>
</reference>
<proteinExistence type="predicted"/>